<accession>A0A1D8GCD8</accession>
<dbReference type="RefSeq" id="WP_069974137.1">
    <property type="nucleotide sequence ID" value="NZ_CP017269.1"/>
</dbReference>
<evidence type="ECO:0000313" key="1">
    <source>
        <dbReference type="EMBL" id="AOT68561.1"/>
    </source>
</evidence>
<name>A0A1D8GCD8_9FIRM</name>
<reference evidence="1 2" key="1">
    <citation type="submission" date="2016-09" db="EMBL/GenBank/DDBJ databases">
        <title>Genomic analysis reveals versatility of anaerobic energy metabolism of Geosporobacter ferrireducens IRF9 of phylum Firmicutes.</title>
        <authorList>
            <person name="Kim S.-J."/>
        </authorList>
    </citation>
    <scope>NUCLEOTIDE SEQUENCE [LARGE SCALE GENOMIC DNA]</scope>
    <source>
        <strain evidence="1 2">IRF9</strain>
    </source>
</reference>
<evidence type="ECO:0000313" key="2">
    <source>
        <dbReference type="Proteomes" id="UP000095743"/>
    </source>
</evidence>
<gene>
    <name evidence="1" type="ORF">Gferi_02490</name>
</gene>
<dbReference type="KEGG" id="gfe:Gferi_02490"/>
<proteinExistence type="predicted"/>
<dbReference type="STRING" id="1424294.Gferi_02490"/>
<protein>
    <submittedName>
        <fullName evidence="1">Uncharacterized protein</fullName>
    </submittedName>
</protein>
<organism evidence="1 2">
    <name type="scientific">Geosporobacter ferrireducens</name>
    <dbReference type="NCBI Taxonomy" id="1424294"/>
    <lineage>
        <taxon>Bacteria</taxon>
        <taxon>Bacillati</taxon>
        <taxon>Bacillota</taxon>
        <taxon>Clostridia</taxon>
        <taxon>Peptostreptococcales</taxon>
        <taxon>Thermotaleaceae</taxon>
        <taxon>Geosporobacter</taxon>
    </lineage>
</organism>
<sequence length="155" mass="18561">MSKVIELDKYRKDKSRQKYKNVVLRGPVWFYELNDGIKQLAFKDMELIIQNVQENVMEDYHQALKLQHLNEFNYSVDDYIIDTLNVNIPFSIVHGIQLSRGHQLRIISENDWNNITDIIMRICIITHYQLWNKDAEPLFFVNQYSWDSIQVDIPN</sequence>
<keyword evidence="2" id="KW-1185">Reference proteome</keyword>
<dbReference type="AlphaFoldDB" id="A0A1D8GCD8"/>
<dbReference type="Proteomes" id="UP000095743">
    <property type="component" value="Chromosome"/>
</dbReference>
<dbReference type="OrthoDB" id="1952574at2"/>
<dbReference type="EMBL" id="CP017269">
    <property type="protein sequence ID" value="AOT68561.1"/>
    <property type="molecule type" value="Genomic_DNA"/>
</dbReference>